<sequence>MDKKQFLTELGNRIVQLRLDRGWSQADLARACFKDRQSIERLENGKINPSIYYLKEIADALEVPPNKLLEF</sequence>
<evidence type="ECO:0000313" key="3">
    <source>
        <dbReference type="EMBL" id="MFC5410670.1"/>
    </source>
</evidence>
<evidence type="ECO:0000256" key="1">
    <source>
        <dbReference type="ARBA" id="ARBA00023125"/>
    </source>
</evidence>
<organism evidence="3 4">
    <name type="scientific">Larkinella bovis</name>
    <dbReference type="NCBI Taxonomy" id="683041"/>
    <lineage>
        <taxon>Bacteria</taxon>
        <taxon>Pseudomonadati</taxon>
        <taxon>Bacteroidota</taxon>
        <taxon>Cytophagia</taxon>
        <taxon>Cytophagales</taxon>
        <taxon>Spirosomataceae</taxon>
        <taxon>Larkinella</taxon>
    </lineage>
</organism>
<keyword evidence="1" id="KW-0238">DNA-binding</keyword>
<gene>
    <name evidence="3" type="ORF">ACFPMF_15210</name>
</gene>
<reference evidence="4" key="1">
    <citation type="journal article" date="2019" name="Int. J. Syst. Evol. Microbiol.">
        <title>The Global Catalogue of Microorganisms (GCM) 10K type strain sequencing project: providing services to taxonomists for standard genome sequencing and annotation.</title>
        <authorList>
            <consortium name="The Broad Institute Genomics Platform"/>
            <consortium name="The Broad Institute Genome Sequencing Center for Infectious Disease"/>
            <person name="Wu L."/>
            <person name="Ma J."/>
        </authorList>
    </citation>
    <scope>NUCLEOTIDE SEQUENCE [LARGE SCALE GENOMIC DNA]</scope>
    <source>
        <strain evidence="4">CCUG 55250</strain>
    </source>
</reference>
<dbReference type="PROSITE" id="PS50943">
    <property type="entry name" value="HTH_CROC1"/>
    <property type="match status" value="1"/>
</dbReference>
<accession>A0ABW0IDX5</accession>
<dbReference type="RefSeq" id="WP_379846532.1">
    <property type="nucleotide sequence ID" value="NZ_JBHSMA010000004.1"/>
</dbReference>
<dbReference type="InterPro" id="IPR050807">
    <property type="entry name" value="TransReg_Diox_bact_type"/>
</dbReference>
<keyword evidence="4" id="KW-1185">Reference proteome</keyword>
<protein>
    <submittedName>
        <fullName evidence="3">Helix-turn-helix domain-containing protein</fullName>
    </submittedName>
</protein>
<name>A0ABW0IDX5_9BACT</name>
<dbReference type="EMBL" id="JBHSMA010000004">
    <property type="protein sequence ID" value="MFC5410670.1"/>
    <property type="molecule type" value="Genomic_DNA"/>
</dbReference>
<evidence type="ECO:0000259" key="2">
    <source>
        <dbReference type="PROSITE" id="PS50943"/>
    </source>
</evidence>
<dbReference type="InterPro" id="IPR001387">
    <property type="entry name" value="Cro/C1-type_HTH"/>
</dbReference>
<proteinExistence type="predicted"/>
<dbReference type="Pfam" id="PF01381">
    <property type="entry name" value="HTH_3"/>
    <property type="match status" value="1"/>
</dbReference>
<dbReference type="PANTHER" id="PTHR46797:SF1">
    <property type="entry name" value="METHYLPHOSPHONATE SYNTHASE"/>
    <property type="match status" value="1"/>
</dbReference>
<dbReference type="CDD" id="cd00093">
    <property type="entry name" value="HTH_XRE"/>
    <property type="match status" value="1"/>
</dbReference>
<dbReference type="Proteomes" id="UP001596106">
    <property type="component" value="Unassembled WGS sequence"/>
</dbReference>
<dbReference type="Gene3D" id="1.10.260.40">
    <property type="entry name" value="lambda repressor-like DNA-binding domains"/>
    <property type="match status" value="1"/>
</dbReference>
<dbReference type="SMART" id="SM00530">
    <property type="entry name" value="HTH_XRE"/>
    <property type="match status" value="1"/>
</dbReference>
<dbReference type="PANTHER" id="PTHR46797">
    <property type="entry name" value="HTH-TYPE TRANSCRIPTIONAL REGULATOR"/>
    <property type="match status" value="1"/>
</dbReference>
<comment type="caution">
    <text evidence="3">The sequence shown here is derived from an EMBL/GenBank/DDBJ whole genome shotgun (WGS) entry which is preliminary data.</text>
</comment>
<dbReference type="SUPFAM" id="SSF47413">
    <property type="entry name" value="lambda repressor-like DNA-binding domains"/>
    <property type="match status" value="1"/>
</dbReference>
<feature type="domain" description="HTH cro/C1-type" evidence="2">
    <location>
        <begin position="14"/>
        <end position="68"/>
    </location>
</feature>
<evidence type="ECO:0000313" key="4">
    <source>
        <dbReference type="Proteomes" id="UP001596106"/>
    </source>
</evidence>
<dbReference type="InterPro" id="IPR010982">
    <property type="entry name" value="Lambda_DNA-bd_dom_sf"/>
</dbReference>